<protein>
    <submittedName>
        <fullName evidence="4">VanZ family protein</fullName>
    </submittedName>
</protein>
<dbReference type="Proteomes" id="UP000288943">
    <property type="component" value="Chromosome"/>
</dbReference>
<dbReference type="Proteomes" id="UP001527202">
    <property type="component" value="Unassembled WGS sequence"/>
</dbReference>
<feature type="transmembrane region" description="Helical" evidence="1">
    <location>
        <begin position="148"/>
        <end position="167"/>
    </location>
</feature>
<feature type="domain" description="VanZ-like" evidence="2">
    <location>
        <begin position="14"/>
        <end position="135"/>
    </location>
</feature>
<evidence type="ECO:0000313" key="5">
    <source>
        <dbReference type="Proteomes" id="UP000288943"/>
    </source>
</evidence>
<feature type="transmembrane region" description="Helical" evidence="1">
    <location>
        <begin position="91"/>
        <end position="113"/>
    </location>
</feature>
<reference evidence="4 5" key="1">
    <citation type="submission" date="2018-01" db="EMBL/GenBank/DDBJ databases">
        <title>The whole genome sequencing and assembly of Paenibacillus chitinolyticus KCCM 41400 strain.</title>
        <authorList>
            <person name="Kim J.-Y."/>
            <person name="Park M.-K."/>
            <person name="Lee Y.-J."/>
            <person name="Yi H."/>
            <person name="Bahn Y.-S."/>
            <person name="Kim J.F."/>
            <person name="Lee D.-W."/>
        </authorList>
    </citation>
    <scope>NUCLEOTIDE SEQUENCE [LARGE SCALE GENOMIC DNA]</scope>
    <source>
        <strain evidence="4 5">KCCM 41400</strain>
    </source>
</reference>
<dbReference type="InterPro" id="IPR006976">
    <property type="entry name" value="VanZ-like"/>
</dbReference>
<proteinExistence type="predicted"/>
<evidence type="ECO:0000259" key="2">
    <source>
        <dbReference type="Pfam" id="PF04892"/>
    </source>
</evidence>
<dbReference type="GeneID" id="95376755"/>
<organism evidence="4 5">
    <name type="scientific">Paenibacillus chitinolyticus</name>
    <dbReference type="NCBI Taxonomy" id="79263"/>
    <lineage>
        <taxon>Bacteria</taxon>
        <taxon>Bacillati</taxon>
        <taxon>Bacillota</taxon>
        <taxon>Bacilli</taxon>
        <taxon>Bacillales</taxon>
        <taxon>Paenibacillaceae</taxon>
        <taxon>Paenibacillus</taxon>
    </lineage>
</organism>
<keyword evidence="1" id="KW-0812">Transmembrane</keyword>
<dbReference type="EMBL" id="CP026520">
    <property type="protein sequence ID" value="QAV19512.1"/>
    <property type="molecule type" value="Genomic_DNA"/>
</dbReference>
<evidence type="ECO:0000313" key="6">
    <source>
        <dbReference type="Proteomes" id="UP001527202"/>
    </source>
</evidence>
<feature type="transmembrane region" description="Helical" evidence="1">
    <location>
        <begin position="7"/>
        <end position="28"/>
    </location>
</feature>
<evidence type="ECO:0000313" key="3">
    <source>
        <dbReference type="EMBL" id="MCY9596503.1"/>
    </source>
</evidence>
<sequence>METKLRKLILTGIVLYTLLILYFMFFAFNRVEHEYSEYGYVFMLLPEAVPLLFPDLSDLSFSWIYNLGNIAAFIPYGIFVPLLHRTHVWKFLSWFVMAIIGLETLQSLTFLGTFDVDDIISNTLGASIGWCVYKVAASPKIFWKKLMASGLTVAVLLIGIMSLSELIDFTLQKKEGLLLALNEMKEAADNRPLTKDLPEFTVGGEKIKPNLNVYGSKGKESQTYTYNWAAKKEAHLYAYYGIPDNGDSAGELIITADGQERVYYTESIQAVPVDIPFDQLNELTITLKGNAKLWDVTISERKHWWE</sequence>
<dbReference type="KEGG" id="pchi:PC41400_18340"/>
<dbReference type="Pfam" id="PF04892">
    <property type="entry name" value="VanZ"/>
    <property type="match status" value="1"/>
</dbReference>
<reference evidence="3 6" key="2">
    <citation type="submission" date="2022-05" db="EMBL/GenBank/DDBJ databases">
        <title>Genome Sequencing of Bee-Associated Microbes.</title>
        <authorList>
            <person name="Dunlap C."/>
        </authorList>
    </citation>
    <scope>NUCLEOTIDE SEQUENCE [LARGE SCALE GENOMIC DNA]</scope>
    <source>
        <strain evidence="3 6">NRRL B-23120</strain>
    </source>
</reference>
<name>A0A410WZ73_9BACL</name>
<gene>
    <name evidence="3" type="ORF">M5X16_12040</name>
    <name evidence="4" type="ORF">PC41400_18340</name>
</gene>
<evidence type="ECO:0000313" key="4">
    <source>
        <dbReference type="EMBL" id="QAV19512.1"/>
    </source>
</evidence>
<keyword evidence="1" id="KW-1133">Transmembrane helix</keyword>
<keyword evidence="1" id="KW-0472">Membrane</keyword>
<feature type="transmembrane region" description="Helical" evidence="1">
    <location>
        <begin position="119"/>
        <end position="136"/>
    </location>
</feature>
<evidence type="ECO:0000256" key="1">
    <source>
        <dbReference type="SAM" id="Phobius"/>
    </source>
</evidence>
<dbReference type="AlphaFoldDB" id="A0A410WZ73"/>
<dbReference type="EMBL" id="JAMDMJ010000013">
    <property type="protein sequence ID" value="MCY9596503.1"/>
    <property type="molecule type" value="Genomic_DNA"/>
</dbReference>
<dbReference type="OrthoDB" id="4822551at2"/>
<feature type="transmembrane region" description="Helical" evidence="1">
    <location>
        <begin position="63"/>
        <end position="84"/>
    </location>
</feature>
<accession>A0A410WZ73</accession>
<dbReference type="RefSeq" id="WP_042226661.1">
    <property type="nucleotide sequence ID" value="NZ_CP026520.1"/>
</dbReference>
<keyword evidence="6" id="KW-1185">Reference proteome</keyword>